<name>A0ABT9WX13_9BACI</name>
<gene>
    <name evidence="2" type="ORF">J2S08_003737</name>
</gene>
<keyword evidence="1" id="KW-1133">Transmembrane helix</keyword>
<evidence type="ECO:0000313" key="3">
    <source>
        <dbReference type="Proteomes" id="UP001223586"/>
    </source>
</evidence>
<proteinExistence type="predicted"/>
<keyword evidence="3" id="KW-1185">Reference proteome</keyword>
<reference evidence="2 3" key="1">
    <citation type="submission" date="2023-07" db="EMBL/GenBank/DDBJ databases">
        <title>Genomic Encyclopedia of Type Strains, Phase IV (KMG-IV): sequencing the most valuable type-strain genomes for metagenomic binning, comparative biology and taxonomic classification.</title>
        <authorList>
            <person name="Goeker M."/>
        </authorList>
    </citation>
    <scope>NUCLEOTIDE SEQUENCE [LARGE SCALE GENOMIC DNA]</scope>
    <source>
        <strain evidence="2 3">DSM 23837</strain>
    </source>
</reference>
<accession>A0ABT9WX13</accession>
<evidence type="ECO:0000256" key="1">
    <source>
        <dbReference type="SAM" id="Phobius"/>
    </source>
</evidence>
<organism evidence="2 3">
    <name type="scientific">Bacillus chungangensis</name>
    <dbReference type="NCBI Taxonomy" id="587633"/>
    <lineage>
        <taxon>Bacteria</taxon>
        <taxon>Bacillati</taxon>
        <taxon>Bacillota</taxon>
        <taxon>Bacilli</taxon>
        <taxon>Bacillales</taxon>
        <taxon>Bacillaceae</taxon>
        <taxon>Bacillus</taxon>
    </lineage>
</organism>
<evidence type="ECO:0000313" key="2">
    <source>
        <dbReference type="EMBL" id="MDQ0177846.1"/>
    </source>
</evidence>
<dbReference type="EMBL" id="JAUSTT010000028">
    <property type="protein sequence ID" value="MDQ0177846.1"/>
    <property type="molecule type" value="Genomic_DNA"/>
</dbReference>
<dbReference type="Proteomes" id="UP001223586">
    <property type="component" value="Unassembled WGS sequence"/>
</dbReference>
<evidence type="ECO:0008006" key="4">
    <source>
        <dbReference type="Google" id="ProtNLM"/>
    </source>
</evidence>
<keyword evidence="1" id="KW-0812">Transmembrane</keyword>
<protein>
    <recommendedName>
        <fullName evidence="4">Sigma-X negative effector</fullName>
    </recommendedName>
</protein>
<dbReference type="RefSeq" id="WP_307232183.1">
    <property type="nucleotide sequence ID" value="NZ_JAUSTT010000028.1"/>
</dbReference>
<keyword evidence="1" id="KW-0472">Membrane</keyword>
<feature type="transmembrane region" description="Helical" evidence="1">
    <location>
        <begin position="47"/>
        <end position="69"/>
    </location>
</feature>
<sequence length="390" mass="45119">MAKEEYQEHDIEHLLQKMPRLKDNLLKEEIFQAVERKMNKKKRYRPLLVPIFASIAAIFFLILFIPSIVQKEDTDLSASKDAKVGPFSAATERMDSALSNAQDKAIKESVVLTDATVNKTAVYKDHLTQYDVINYGFITEDAITVPISVMMPKEARENSWEAQFKEVAEKLPLEEWGFSETPPQFYEEVNMEKNNEEIFLHLKENVDYFIYGEHNFWNALQYSFRYQDVKAVNISDEEGNILNFGNMGKIGKIVIDHTPHTNYYAYTLKNGATYVAPSELSYSSLAEALEAMKNTPNDFYEPLLPKEVALSVIEQENHPPIIRFRSHYDLMNGDKTQQMRMMEGILLTAKDFGYEEVEFQNLSPEEWGGFNFSEKVEVPYSPNRMLFETK</sequence>
<comment type="caution">
    <text evidence="2">The sequence shown here is derived from an EMBL/GenBank/DDBJ whole genome shotgun (WGS) entry which is preliminary data.</text>
</comment>